<dbReference type="RefSeq" id="WP_270128584.1">
    <property type="nucleotide sequence ID" value="NZ_CP115396.1"/>
</dbReference>
<gene>
    <name evidence="1" type="ORF">O9Z63_06950</name>
</gene>
<sequence>MMEKQKYYALLSLVCEILPHYAVARAIWAGYGQRYASAATRLGHVKQGRWPTCPT</sequence>
<proteinExistence type="predicted"/>
<keyword evidence="2" id="KW-1185">Reference proteome</keyword>
<accession>A0ABY7PT27</accession>
<protein>
    <submittedName>
        <fullName evidence="1">Uncharacterized protein</fullName>
    </submittedName>
</protein>
<evidence type="ECO:0000313" key="2">
    <source>
        <dbReference type="Proteomes" id="UP001211872"/>
    </source>
</evidence>
<dbReference type="EMBL" id="CP115396">
    <property type="protein sequence ID" value="WBO85983.1"/>
    <property type="molecule type" value="Genomic_DNA"/>
</dbReference>
<evidence type="ECO:0000313" key="1">
    <source>
        <dbReference type="EMBL" id="WBO85983.1"/>
    </source>
</evidence>
<reference evidence="1 2" key="1">
    <citation type="journal article" date="2011" name="Int. J. Syst. Evol. Microbiol.">
        <title>Hymenobacter yonginensis sp. nov., isolated from a mesotrophic artificial lake.</title>
        <authorList>
            <person name="Joung Y."/>
            <person name="Cho S.H."/>
            <person name="Kim H."/>
            <person name="Kim S.B."/>
            <person name="Joh K."/>
        </authorList>
    </citation>
    <scope>NUCLEOTIDE SEQUENCE [LARGE SCALE GENOMIC DNA]</scope>
    <source>
        <strain evidence="1 2">KCTC 22745</strain>
    </source>
</reference>
<dbReference type="Proteomes" id="UP001211872">
    <property type="component" value="Chromosome"/>
</dbReference>
<name>A0ABY7PT27_9BACT</name>
<organism evidence="1 2">
    <name type="scientific">Hymenobacter yonginensis</name>
    <dbReference type="NCBI Taxonomy" id="748197"/>
    <lineage>
        <taxon>Bacteria</taxon>
        <taxon>Pseudomonadati</taxon>
        <taxon>Bacteroidota</taxon>
        <taxon>Cytophagia</taxon>
        <taxon>Cytophagales</taxon>
        <taxon>Hymenobacteraceae</taxon>
        <taxon>Hymenobacter</taxon>
    </lineage>
</organism>